<dbReference type="EMBL" id="JH600070">
    <property type="protein sequence ID" value="EIJ41870.1"/>
    <property type="molecule type" value="Genomic_DNA"/>
</dbReference>
<evidence type="ECO:0000313" key="2">
    <source>
        <dbReference type="EMBL" id="EIJ41870.1"/>
    </source>
</evidence>
<dbReference type="OrthoDB" id="964913at2"/>
<keyword evidence="3" id="KW-1185">Reference proteome</keyword>
<dbReference type="eggNOG" id="ENOG5032VNC">
    <property type="taxonomic scope" value="Bacteria"/>
</dbReference>
<keyword evidence="1" id="KW-0732">Signal</keyword>
<feature type="signal peptide" evidence="1">
    <location>
        <begin position="1"/>
        <end position="23"/>
    </location>
</feature>
<feature type="chain" id="PRO_5003668795" description="VCBS repeat-containing protein" evidence="1">
    <location>
        <begin position="24"/>
        <end position="171"/>
    </location>
</feature>
<name>I3CE27_9GAMM</name>
<accession>I3CE27</accession>
<reference evidence="2 3" key="1">
    <citation type="submission" date="2011-11" db="EMBL/GenBank/DDBJ databases">
        <title>Improved High-Quality Draft sequence of Beggiatoa alba B18lD.</title>
        <authorList>
            <consortium name="US DOE Joint Genome Institute"/>
            <person name="Lucas S."/>
            <person name="Han J."/>
            <person name="Lapidus A."/>
            <person name="Cheng J.-F."/>
            <person name="Goodwin L."/>
            <person name="Pitluck S."/>
            <person name="Peters L."/>
            <person name="Mikhailova N."/>
            <person name="Held B."/>
            <person name="Detter J.C."/>
            <person name="Han C."/>
            <person name="Tapia R."/>
            <person name="Land M."/>
            <person name="Hauser L."/>
            <person name="Kyrpides N."/>
            <person name="Ivanova N."/>
            <person name="Pagani I."/>
            <person name="Samuel K."/>
            <person name="Teske A."/>
            <person name="Mueller J."/>
            <person name="Woyke T."/>
        </authorList>
    </citation>
    <scope>NUCLEOTIDE SEQUENCE [LARGE SCALE GENOMIC DNA]</scope>
    <source>
        <strain evidence="2 3">B18LD</strain>
    </source>
</reference>
<evidence type="ECO:0008006" key="4">
    <source>
        <dbReference type="Google" id="ProtNLM"/>
    </source>
</evidence>
<dbReference type="Proteomes" id="UP000005744">
    <property type="component" value="Unassembled WGS sequence"/>
</dbReference>
<dbReference type="RefSeq" id="WP_002684206.1">
    <property type="nucleotide sequence ID" value="NZ_JH600070.1"/>
</dbReference>
<dbReference type="AlphaFoldDB" id="I3CE27"/>
<evidence type="ECO:0000313" key="3">
    <source>
        <dbReference type="Proteomes" id="UP000005744"/>
    </source>
</evidence>
<proteinExistence type="predicted"/>
<organism evidence="2 3">
    <name type="scientific">Beggiatoa alba B18LD</name>
    <dbReference type="NCBI Taxonomy" id="395493"/>
    <lineage>
        <taxon>Bacteria</taxon>
        <taxon>Pseudomonadati</taxon>
        <taxon>Pseudomonadota</taxon>
        <taxon>Gammaproteobacteria</taxon>
        <taxon>Thiotrichales</taxon>
        <taxon>Thiotrichaceae</taxon>
        <taxon>Beggiatoa</taxon>
    </lineage>
</organism>
<sequence>MYKLARYFLRCLPALILPASSMATDNCAFQQIHVYETLEFTIQGTGCDTHQWEIQVKNEDKPFTQLKGSSPRLQNAWVTDIDGDGNPEVILQMQNAGEKAEGSIRLLELVGTHFNPEQTLPVLSAEEQAQYQGHDNFTVEDGQIVRDFSLGKETKQIFYQFVDKKLVVKVP</sequence>
<dbReference type="HOGENOM" id="CLU_1559958_0_0_6"/>
<protein>
    <recommendedName>
        <fullName evidence="4">VCBS repeat-containing protein</fullName>
    </recommendedName>
</protein>
<gene>
    <name evidence="2" type="ORF">BegalDRAFT_0965</name>
</gene>
<evidence type="ECO:0000256" key="1">
    <source>
        <dbReference type="SAM" id="SignalP"/>
    </source>
</evidence>